<dbReference type="Proteomes" id="UP000601099">
    <property type="component" value="Unassembled WGS sequence"/>
</dbReference>
<dbReference type="EMBL" id="JADWYK010000021">
    <property type="protein sequence ID" value="MBG8556219.1"/>
    <property type="molecule type" value="Genomic_DNA"/>
</dbReference>
<evidence type="ECO:0008006" key="4">
    <source>
        <dbReference type="Google" id="ProtNLM"/>
    </source>
</evidence>
<evidence type="ECO:0000313" key="2">
    <source>
        <dbReference type="EMBL" id="MBG8556219.1"/>
    </source>
</evidence>
<proteinExistence type="predicted"/>
<keyword evidence="1" id="KW-1133">Transmembrane helix</keyword>
<protein>
    <recommendedName>
        <fullName evidence="4">DUF4149 domain-containing protein</fullName>
    </recommendedName>
</protein>
<evidence type="ECO:0000313" key="3">
    <source>
        <dbReference type="Proteomes" id="UP000601099"/>
    </source>
</evidence>
<feature type="transmembrane region" description="Helical" evidence="1">
    <location>
        <begin position="118"/>
        <end position="137"/>
    </location>
</feature>
<organism evidence="2 3">
    <name type="scientific">Hymenobacter guriensis</name>
    <dbReference type="NCBI Taxonomy" id="2793065"/>
    <lineage>
        <taxon>Bacteria</taxon>
        <taxon>Pseudomonadati</taxon>
        <taxon>Bacteroidota</taxon>
        <taxon>Cytophagia</taxon>
        <taxon>Cytophagales</taxon>
        <taxon>Hymenobacteraceae</taxon>
        <taxon>Hymenobacter</taxon>
    </lineage>
</organism>
<evidence type="ECO:0000256" key="1">
    <source>
        <dbReference type="SAM" id="Phobius"/>
    </source>
</evidence>
<comment type="caution">
    <text evidence="2">The sequence shown here is derived from an EMBL/GenBank/DDBJ whole genome shotgun (WGS) entry which is preliminary data.</text>
</comment>
<sequence length="148" mass="16112">MALAALTVSILLVGALLGFRQLLQPVVDVQMHNTYFIFPPYGLVLAVFVPLALLAGLVVRLSRHSLAGLILMLALHVAGISLCSWLLVRIAQFNALPVSWPAPQPAPTAPVSWMQTEIILVHGLQMLLVVSALVLVYRRGRQAGHPRR</sequence>
<keyword evidence="3" id="KW-1185">Reference proteome</keyword>
<keyword evidence="1" id="KW-0472">Membrane</keyword>
<accession>A0ABS0L812</accession>
<reference evidence="2 3" key="1">
    <citation type="submission" date="2020-11" db="EMBL/GenBank/DDBJ databases">
        <title>Hymenobacter sp.</title>
        <authorList>
            <person name="Kim M.K."/>
        </authorList>
    </citation>
    <scope>NUCLEOTIDE SEQUENCE [LARGE SCALE GENOMIC DNA]</scope>
    <source>
        <strain evidence="2 3">BT594</strain>
    </source>
</reference>
<feature type="transmembrane region" description="Helical" evidence="1">
    <location>
        <begin position="34"/>
        <end position="59"/>
    </location>
</feature>
<feature type="transmembrane region" description="Helical" evidence="1">
    <location>
        <begin position="66"/>
        <end position="88"/>
    </location>
</feature>
<gene>
    <name evidence="2" type="ORF">I5L79_21920</name>
</gene>
<name>A0ABS0L812_9BACT</name>
<keyword evidence="1" id="KW-0812">Transmembrane</keyword>